<organism evidence="2 3">
    <name type="scientific">Musa troglodytarum</name>
    <name type="common">fe'i banana</name>
    <dbReference type="NCBI Taxonomy" id="320322"/>
    <lineage>
        <taxon>Eukaryota</taxon>
        <taxon>Viridiplantae</taxon>
        <taxon>Streptophyta</taxon>
        <taxon>Embryophyta</taxon>
        <taxon>Tracheophyta</taxon>
        <taxon>Spermatophyta</taxon>
        <taxon>Magnoliopsida</taxon>
        <taxon>Liliopsida</taxon>
        <taxon>Zingiberales</taxon>
        <taxon>Musaceae</taxon>
        <taxon>Musa</taxon>
    </lineage>
</organism>
<feature type="compositionally biased region" description="Basic and acidic residues" evidence="1">
    <location>
        <begin position="68"/>
        <end position="80"/>
    </location>
</feature>
<dbReference type="Proteomes" id="UP001055439">
    <property type="component" value="Chromosome 8"/>
</dbReference>
<gene>
    <name evidence="2" type="ORF">MUK42_17663</name>
</gene>
<accession>A0A9E7HJW9</accession>
<feature type="compositionally biased region" description="Basic and acidic residues" evidence="1">
    <location>
        <begin position="14"/>
        <end position="23"/>
    </location>
</feature>
<dbReference type="AlphaFoldDB" id="A0A9E7HJW9"/>
<dbReference type="EMBL" id="CP097510">
    <property type="protein sequence ID" value="URE30993.1"/>
    <property type="molecule type" value="Genomic_DNA"/>
</dbReference>
<feature type="region of interest" description="Disordered" evidence="1">
    <location>
        <begin position="1"/>
        <end position="80"/>
    </location>
</feature>
<keyword evidence="3" id="KW-1185">Reference proteome</keyword>
<protein>
    <submittedName>
        <fullName evidence="2">Uncharacterized protein</fullName>
    </submittedName>
</protein>
<evidence type="ECO:0000313" key="2">
    <source>
        <dbReference type="EMBL" id="URE30993.1"/>
    </source>
</evidence>
<reference evidence="2" key="1">
    <citation type="submission" date="2022-05" db="EMBL/GenBank/DDBJ databases">
        <title>The Musa troglodytarum L. genome provides insights into the mechanism of non-climacteric behaviour and enrichment of carotenoids.</title>
        <authorList>
            <person name="Wang J."/>
        </authorList>
    </citation>
    <scope>NUCLEOTIDE SEQUENCE</scope>
    <source>
        <tissue evidence="2">Leaf</tissue>
    </source>
</reference>
<evidence type="ECO:0000256" key="1">
    <source>
        <dbReference type="SAM" id="MobiDB-lite"/>
    </source>
</evidence>
<proteinExistence type="predicted"/>
<sequence>MHRRRSSLTASLKEPIRICHGEGARISGSRRAGEGQTPKWRSRTRRRSPGQGLQEDAVQPPVRHRSCWIREEERPNSSEK</sequence>
<evidence type="ECO:0000313" key="3">
    <source>
        <dbReference type="Proteomes" id="UP001055439"/>
    </source>
</evidence>
<name>A0A9E7HJW9_9LILI</name>